<dbReference type="AlphaFoldDB" id="A0A0A9F807"/>
<reference evidence="1" key="1">
    <citation type="submission" date="2014-09" db="EMBL/GenBank/DDBJ databases">
        <authorList>
            <person name="Magalhaes I.L.F."/>
            <person name="Oliveira U."/>
            <person name="Santos F.R."/>
            <person name="Vidigal T.H.D.A."/>
            <person name="Brescovit A.D."/>
            <person name="Santos A.J."/>
        </authorList>
    </citation>
    <scope>NUCLEOTIDE SEQUENCE</scope>
    <source>
        <tissue evidence="1">Shoot tissue taken approximately 20 cm above the soil surface</tissue>
    </source>
</reference>
<sequence>MDSNTIHGPTAQKTVTQHPNRFWTSTCFDNFY</sequence>
<organism evidence="1">
    <name type="scientific">Arundo donax</name>
    <name type="common">Giant reed</name>
    <name type="synonym">Donax arundinaceus</name>
    <dbReference type="NCBI Taxonomy" id="35708"/>
    <lineage>
        <taxon>Eukaryota</taxon>
        <taxon>Viridiplantae</taxon>
        <taxon>Streptophyta</taxon>
        <taxon>Embryophyta</taxon>
        <taxon>Tracheophyta</taxon>
        <taxon>Spermatophyta</taxon>
        <taxon>Magnoliopsida</taxon>
        <taxon>Liliopsida</taxon>
        <taxon>Poales</taxon>
        <taxon>Poaceae</taxon>
        <taxon>PACMAD clade</taxon>
        <taxon>Arundinoideae</taxon>
        <taxon>Arundineae</taxon>
        <taxon>Arundo</taxon>
    </lineage>
</organism>
<protein>
    <submittedName>
        <fullName evidence="1">Uncharacterized protein</fullName>
    </submittedName>
</protein>
<proteinExistence type="predicted"/>
<name>A0A0A9F807_ARUDO</name>
<dbReference type="EMBL" id="GBRH01188761">
    <property type="protein sequence ID" value="JAE09135.1"/>
    <property type="molecule type" value="Transcribed_RNA"/>
</dbReference>
<accession>A0A0A9F807</accession>
<reference evidence="1" key="2">
    <citation type="journal article" date="2015" name="Data Brief">
        <title>Shoot transcriptome of the giant reed, Arundo donax.</title>
        <authorList>
            <person name="Barrero R.A."/>
            <person name="Guerrero F.D."/>
            <person name="Moolhuijzen P."/>
            <person name="Goolsby J.A."/>
            <person name="Tidwell J."/>
            <person name="Bellgard S.E."/>
            <person name="Bellgard M.I."/>
        </authorList>
    </citation>
    <scope>NUCLEOTIDE SEQUENCE</scope>
    <source>
        <tissue evidence="1">Shoot tissue taken approximately 20 cm above the soil surface</tissue>
    </source>
</reference>
<evidence type="ECO:0000313" key="1">
    <source>
        <dbReference type="EMBL" id="JAE09135.1"/>
    </source>
</evidence>